<proteinExistence type="predicted"/>
<sequence>MNMIKKFEPFERIRIKNQPRETYGANDLSPKSPLGKEKRLIHASLGEKCPFLCACGGSGQHLSGTPSQPELTNSPCKTARSLGH</sequence>
<feature type="compositionally biased region" description="Polar residues" evidence="1">
    <location>
        <begin position="61"/>
        <end position="76"/>
    </location>
</feature>
<dbReference type="AlphaFoldDB" id="A0AAV4X5J8"/>
<reference evidence="2 3" key="1">
    <citation type="submission" date="2021-06" db="EMBL/GenBank/DDBJ databases">
        <title>Caerostris extrusa draft genome.</title>
        <authorList>
            <person name="Kono N."/>
            <person name="Arakawa K."/>
        </authorList>
    </citation>
    <scope>NUCLEOTIDE SEQUENCE [LARGE SCALE GENOMIC DNA]</scope>
</reference>
<accession>A0AAV4X5J8</accession>
<feature type="region of interest" description="Disordered" evidence="1">
    <location>
        <begin position="61"/>
        <end position="84"/>
    </location>
</feature>
<evidence type="ECO:0000313" key="3">
    <source>
        <dbReference type="Proteomes" id="UP001054945"/>
    </source>
</evidence>
<gene>
    <name evidence="2" type="ORF">CEXT_428341</name>
</gene>
<keyword evidence="3" id="KW-1185">Reference proteome</keyword>
<evidence type="ECO:0000313" key="2">
    <source>
        <dbReference type="EMBL" id="GIY90490.1"/>
    </source>
</evidence>
<protein>
    <submittedName>
        <fullName evidence="2">Uncharacterized protein</fullName>
    </submittedName>
</protein>
<organism evidence="2 3">
    <name type="scientific">Caerostris extrusa</name>
    <name type="common">Bark spider</name>
    <name type="synonym">Caerostris bankana</name>
    <dbReference type="NCBI Taxonomy" id="172846"/>
    <lineage>
        <taxon>Eukaryota</taxon>
        <taxon>Metazoa</taxon>
        <taxon>Ecdysozoa</taxon>
        <taxon>Arthropoda</taxon>
        <taxon>Chelicerata</taxon>
        <taxon>Arachnida</taxon>
        <taxon>Araneae</taxon>
        <taxon>Araneomorphae</taxon>
        <taxon>Entelegynae</taxon>
        <taxon>Araneoidea</taxon>
        <taxon>Araneidae</taxon>
        <taxon>Caerostris</taxon>
    </lineage>
</organism>
<dbReference type="EMBL" id="BPLR01017322">
    <property type="protein sequence ID" value="GIY90490.1"/>
    <property type="molecule type" value="Genomic_DNA"/>
</dbReference>
<name>A0AAV4X5J8_CAEEX</name>
<evidence type="ECO:0000256" key="1">
    <source>
        <dbReference type="SAM" id="MobiDB-lite"/>
    </source>
</evidence>
<dbReference type="Proteomes" id="UP001054945">
    <property type="component" value="Unassembled WGS sequence"/>
</dbReference>
<comment type="caution">
    <text evidence="2">The sequence shown here is derived from an EMBL/GenBank/DDBJ whole genome shotgun (WGS) entry which is preliminary data.</text>
</comment>